<feature type="compositionally biased region" description="Pro residues" evidence="5">
    <location>
        <begin position="238"/>
        <end position="247"/>
    </location>
</feature>
<feature type="region of interest" description="Disordered" evidence="5">
    <location>
        <begin position="55"/>
        <end position="108"/>
    </location>
</feature>
<dbReference type="InterPro" id="IPR001304">
    <property type="entry name" value="C-type_lectin-like"/>
</dbReference>
<evidence type="ECO:0000256" key="2">
    <source>
        <dbReference type="ARBA" id="ARBA00022837"/>
    </source>
</evidence>
<dbReference type="InterPro" id="IPR018378">
    <property type="entry name" value="C-type_lectin_CS"/>
</dbReference>
<dbReference type="SMART" id="SM00034">
    <property type="entry name" value="CLECT"/>
    <property type="match status" value="1"/>
</dbReference>
<dbReference type="InterPro" id="IPR016186">
    <property type="entry name" value="C-type_lectin-like/link_sf"/>
</dbReference>
<reference evidence="8" key="1">
    <citation type="submission" date="2025-08" db="UniProtKB">
        <authorList>
            <consortium name="RefSeq"/>
        </authorList>
    </citation>
    <scope>IDENTIFICATION</scope>
    <source>
        <tissue evidence="8">Sperm</tissue>
    </source>
</reference>
<feature type="compositionally biased region" description="Basic and acidic residues" evidence="5">
    <location>
        <begin position="58"/>
        <end position="108"/>
    </location>
</feature>
<dbReference type="CDD" id="cd03590">
    <property type="entry name" value="CLECT_DC-SIGN_like"/>
    <property type="match status" value="1"/>
</dbReference>
<evidence type="ECO:0000256" key="1">
    <source>
        <dbReference type="ARBA" id="ARBA00022734"/>
    </source>
</evidence>
<gene>
    <name evidence="8" type="primary">LOC116946704</name>
</gene>
<evidence type="ECO:0000259" key="6">
    <source>
        <dbReference type="PROSITE" id="PS50041"/>
    </source>
</evidence>
<dbReference type="Pfam" id="PF00059">
    <property type="entry name" value="Lectin_C"/>
    <property type="match status" value="1"/>
</dbReference>
<dbReference type="Pfam" id="PF01391">
    <property type="entry name" value="Collagen"/>
    <property type="match status" value="1"/>
</dbReference>
<dbReference type="AlphaFoldDB" id="A0AAJ7TH89"/>
<feature type="domain" description="C-type lectin" evidence="6">
    <location>
        <begin position="307"/>
        <end position="424"/>
    </location>
</feature>
<dbReference type="PANTHER" id="PTHR22803">
    <property type="entry name" value="MANNOSE, PHOSPHOLIPASE, LECTIN RECEPTOR RELATED"/>
    <property type="match status" value="1"/>
</dbReference>
<feature type="compositionally biased region" description="Low complexity" evidence="5">
    <location>
        <begin position="17"/>
        <end position="27"/>
    </location>
</feature>
<keyword evidence="1" id="KW-0430">Lectin</keyword>
<keyword evidence="3" id="KW-0176">Collagen</keyword>
<sequence length="436" mass="47326">MSSRHAALEGLELLSDAKQQQQQQQAELAKRAEQQENATEALRVRVGDLETEALAGKARADAADARATLEREERERRERRERDEREAREGKEREEREARERAARDQEARLGTHVEQLGSSVDELRARLEEVALRVRQAAENASRALRDVALSGVRHGEVVRNLTLIPGPPGMPGPRGQMGFPGVVGPAGPKGDIGERGAAGSPGPQGVRGLPGPRGATGIRGQMGREGKQGSVGVPGKPGPPGPPGKPGEQGPVGPMWPLGLPDSQGSQQGSPLVPMGPGMMENPLLQNMSASLAPGLSCPDHWKIFGGHCYLLTLRRKSWDDANSNCRELGGYLAIVTSIEEKDWLVFVGKRRSYYLGLHDSVVEGRWEWVDGSPVSEPTFWIKGQPDNWAHTLEGREDCGGMKYDGGWNDYSCSETLGYVCEREPQSLGPTRSP</sequence>
<dbReference type="GO" id="GO:0030246">
    <property type="term" value="F:carbohydrate binding"/>
    <property type="evidence" value="ECO:0007669"/>
    <property type="project" value="UniProtKB-KW"/>
</dbReference>
<dbReference type="KEGG" id="pmrn:116946704"/>
<dbReference type="SUPFAM" id="SSF56436">
    <property type="entry name" value="C-type lectin-like"/>
    <property type="match status" value="1"/>
</dbReference>
<dbReference type="InterPro" id="IPR008160">
    <property type="entry name" value="Collagen"/>
</dbReference>
<keyword evidence="4" id="KW-1015">Disulfide bond</keyword>
<organism evidence="7 8">
    <name type="scientific">Petromyzon marinus</name>
    <name type="common">Sea lamprey</name>
    <dbReference type="NCBI Taxonomy" id="7757"/>
    <lineage>
        <taxon>Eukaryota</taxon>
        <taxon>Metazoa</taxon>
        <taxon>Chordata</taxon>
        <taxon>Craniata</taxon>
        <taxon>Vertebrata</taxon>
        <taxon>Cyclostomata</taxon>
        <taxon>Hyperoartia</taxon>
        <taxon>Petromyzontiformes</taxon>
        <taxon>Petromyzontidae</taxon>
        <taxon>Petromyzon</taxon>
    </lineage>
</organism>
<proteinExistence type="predicted"/>
<name>A0AAJ7TH89_PETMA</name>
<dbReference type="GO" id="GO:0005581">
    <property type="term" value="C:collagen trimer"/>
    <property type="evidence" value="ECO:0007669"/>
    <property type="project" value="UniProtKB-KW"/>
</dbReference>
<dbReference type="Proteomes" id="UP001318040">
    <property type="component" value="Chromosome 27"/>
</dbReference>
<evidence type="ECO:0000313" key="7">
    <source>
        <dbReference type="Proteomes" id="UP001318040"/>
    </source>
</evidence>
<dbReference type="RefSeq" id="XP_032817824.1">
    <property type="nucleotide sequence ID" value="XM_032961933.1"/>
</dbReference>
<feature type="region of interest" description="Disordered" evidence="5">
    <location>
        <begin position="1"/>
        <end position="38"/>
    </location>
</feature>
<dbReference type="InterPro" id="IPR050111">
    <property type="entry name" value="C-type_lectin/snaclec_domain"/>
</dbReference>
<protein>
    <submittedName>
        <fullName evidence="8">Collectin-12-like</fullName>
    </submittedName>
</protein>
<keyword evidence="2" id="KW-0106">Calcium</keyword>
<dbReference type="PROSITE" id="PS00615">
    <property type="entry name" value="C_TYPE_LECTIN_1"/>
    <property type="match status" value="1"/>
</dbReference>
<dbReference type="Gene3D" id="3.10.100.10">
    <property type="entry name" value="Mannose-Binding Protein A, subunit A"/>
    <property type="match status" value="1"/>
</dbReference>
<evidence type="ECO:0000256" key="5">
    <source>
        <dbReference type="SAM" id="MobiDB-lite"/>
    </source>
</evidence>
<dbReference type="InterPro" id="IPR016187">
    <property type="entry name" value="CTDL_fold"/>
</dbReference>
<keyword evidence="7" id="KW-1185">Reference proteome</keyword>
<accession>A0AAJ7TH89</accession>
<dbReference type="InterPro" id="IPR033989">
    <property type="entry name" value="CD209-like_CTLD"/>
</dbReference>
<evidence type="ECO:0000313" key="8">
    <source>
        <dbReference type="RefSeq" id="XP_032817824.1"/>
    </source>
</evidence>
<evidence type="ECO:0000256" key="3">
    <source>
        <dbReference type="ARBA" id="ARBA00023119"/>
    </source>
</evidence>
<feature type="region of interest" description="Disordered" evidence="5">
    <location>
        <begin position="189"/>
        <end position="271"/>
    </location>
</feature>
<dbReference type="PROSITE" id="PS50041">
    <property type="entry name" value="C_TYPE_LECTIN_2"/>
    <property type="match status" value="1"/>
</dbReference>
<evidence type="ECO:0000256" key="4">
    <source>
        <dbReference type="ARBA" id="ARBA00023157"/>
    </source>
</evidence>